<dbReference type="Proteomes" id="UP000239415">
    <property type="component" value="Unassembled WGS sequence"/>
</dbReference>
<accession>A0A2T0KHI7</accession>
<gene>
    <name evidence="1" type="ORF">CLV67_104416</name>
</gene>
<dbReference type="OrthoDB" id="3296094at2"/>
<sequence>MQPIDQFGTATPTESSPVTRVDAGMIVVDSAGDDAGKVSAVQAPGTNVRPDTAAGVAEVLMGTGYLRIDGTGALSNDTYASGEQIADIAGGEPGTVRLNVRRDELHRATS</sequence>
<evidence type="ECO:0000313" key="2">
    <source>
        <dbReference type="Proteomes" id="UP000239415"/>
    </source>
</evidence>
<name>A0A2T0KHI7_9ACTN</name>
<keyword evidence="2" id="KW-1185">Reference proteome</keyword>
<dbReference type="AlphaFoldDB" id="A0A2T0KHI7"/>
<protein>
    <submittedName>
        <fullName evidence="1">Uncharacterized protein</fullName>
    </submittedName>
</protein>
<dbReference type="EMBL" id="PVMZ01000004">
    <property type="protein sequence ID" value="PRX22888.1"/>
    <property type="molecule type" value="Genomic_DNA"/>
</dbReference>
<reference evidence="1 2" key="1">
    <citation type="submission" date="2018-03" db="EMBL/GenBank/DDBJ databases">
        <title>Genomic Encyclopedia of Archaeal and Bacterial Type Strains, Phase II (KMG-II): from individual species to whole genera.</title>
        <authorList>
            <person name="Goeker M."/>
        </authorList>
    </citation>
    <scope>NUCLEOTIDE SEQUENCE [LARGE SCALE GENOMIC DNA]</scope>
    <source>
        <strain evidence="1 2">DSM 43146</strain>
    </source>
</reference>
<organism evidence="1 2">
    <name type="scientific">Actinoplanes italicus</name>
    <dbReference type="NCBI Taxonomy" id="113567"/>
    <lineage>
        <taxon>Bacteria</taxon>
        <taxon>Bacillati</taxon>
        <taxon>Actinomycetota</taxon>
        <taxon>Actinomycetes</taxon>
        <taxon>Micromonosporales</taxon>
        <taxon>Micromonosporaceae</taxon>
        <taxon>Actinoplanes</taxon>
    </lineage>
</organism>
<proteinExistence type="predicted"/>
<dbReference type="RefSeq" id="WP_106317891.1">
    <property type="nucleotide sequence ID" value="NZ_BOMO01000022.1"/>
</dbReference>
<evidence type="ECO:0000313" key="1">
    <source>
        <dbReference type="EMBL" id="PRX22888.1"/>
    </source>
</evidence>
<comment type="caution">
    <text evidence="1">The sequence shown here is derived from an EMBL/GenBank/DDBJ whole genome shotgun (WGS) entry which is preliminary data.</text>
</comment>